<name>A0A238H1D9_9BURK</name>
<dbReference type="Proteomes" id="UP000198460">
    <property type="component" value="Unassembled WGS sequence"/>
</dbReference>
<sequence length="469" mass="50467">MAVLVWLLAAAAAPSRAAPAGPEAAGAAHTPAEPAAASSAPVPAPAPASDAPNIPAAAAAPAPAGSVDDATNAALNLADATPAAAPEAAKPWKFSVQDAMRWSDNRDAPTSWRNQLSIEFQFDHALTPSLGVHFAMRFDRFDPLSANADSHRDVMLVKEAYASWKPSPYLALDAGRINQRIGAAIGYNPTDFFKAGAVSLDVPPDPDSRHTNRLGTVAVRAQRVWDSGSVALMLAPRLASRSVPGDPFASSDLQRTNGVDRWMLVGSQRLTPTIQPQWVLYGESGQSPQFGQNLSVLLGNAVVAYAEWTGGWRPSLIGASTGRGNQDRAFRTRSSFGFTWTLPVDLSLTAELQSNSGGASASQWRALQASDPYAWGRAVRTSIFAQELPSRHGLFLMAAWRNFIVRRVDLTGFAQLDLGAGRQYWLELRRRFDKFDVALQFLRQTGPSWSRYGAMPEANSVQVLGIFYQ</sequence>
<organism evidence="3 4">
    <name type="scientific">Burkholderia singularis</name>
    <dbReference type="NCBI Taxonomy" id="1503053"/>
    <lineage>
        <taxon>Bacteria</taxon>
        <taxon>Pseudomonadati</taxon>
        <taxon>Pseudomonadota</taxon>
        <taxon>Betaproteobacteria</taxon>
        <taxon>Burkholderiales</taxon>
        <taxon>Burkholderiaceae</taxon>
        <taxon>Burkholderia</taxon>
        <taxon>pseudomallei group</taxon>
    </lineage>
</organism>
<proteinExistence type="predicted"/>
<feature type="signal peptide" evidence="2">
    <location>
        <begin position="1"/>
        <end position="17"/>
    </location>
</feature>
<gene>
    <name evidence="3" type="ORF">BSIN_2253</name>
</gene>
<evidence type="ECO:0008006" key="5">
    <source>
        <dbReference type="Google" id="ProtNLM"/>
    </source>
</evidence>
<dbReference type="EMBL" id="FXAN01000037">
    <property type="protein sequence ID" value="SMF99036.1"/>
    <property type="molecule type" value="Genomic_DNA"/>
</dbReference>
<feature type="region of interest" description="Disordered" evidence="1">
    <location>
        <begin position="16"/>
        <end position="65"/>
    </location>
</feature>
<accession>A0A238H1D9</accession>
<feature type="chain" id="PRO_5012986158" description="Alginate export domain-containing protein" evidence="2">
    <location>
        <begin position="18"/>
        <end position="469"/>
    </location>
</feature>
<dbReference type="AlphaFoldDB" id="A0A238H1D9"/>
<evidence type="ECO:0000256" key="1">
    <source>
        <dbReference type="SAM" id="MobiDB-lite"/>
    </source>
</evidence>
<reference evidence="3 4" key="1">
    <citation type="submission" date="2017-04" db="EMBL/GenBank/DDBJ databases">
        <authorList>
            <person name="Afonso C.L."/>
            <person name="Miller P.J."/>
            <person name="Scott M.A."/>
            <person name="Spackman E."/>
            <person name="Goraichik I."/>
            <person name="Dimitrov K.M."/>
            <person name="Suarez D.L."/>
            <person name="Swayne D.E."/>
        </authorList>
    </citation>
    <scope>NUCLEOTIDE SEQUENCE [LARGE SCALE GENOMIC DNA]</scope>
    <source>
        <strain evidence="3">LMG 28154</strain>
    </source>
</reference>
<keyword evidence="2" id="KW-0732">Signal</keyword>
<protein>
    <recommendedName>
        <fullName evidence="5">Alginate export domain-containing protein</fullName>
    </recommendedName>
</protein>
<evidence type="ECO:0000256" key="2">
    <source>
        <dbReference type="SAM" id="SignalP"/>
    </source>
</evidence>
<evidence type="ECO:0000313" key="3">
    <source>
        <dbReference type="EMBL" id="SMF99036.1"/>
    </source>
</evidence>
<evidence type="ECO:0000313" key="4">
    <source>
        <dbReference type="Proteomes" id="UP000198460"/>
    </source>
</evidence>